<evidence type="ECO:0000313" key="9">
    <source>
        <dbReference type="Proteomes" id="UP000316304"/>
    </source>
</evidence>
<evidence type="ECO:0000313" key="8">
    <source>
        <dbReference type="EMBL" id="TWU25311.1"/>
    </source>
</evidence>
<dbReference type="PANTHER" id="PTHR12677:SF59">
    <property type="entry name" value="GOLGI APPARATUS MEMBRANE PROTEIN TVP38-RELATED"/>
    <property type="match status" value="1"/>
</dbReference>
<dbReference type="InterPro" id="IPR015414">
    <property type="entry name" value="TMEM64"/>
</dbReference>
<comment type="subcellular location">
    <subcellularLocation>
        <location evidence="1 6">Cell membrane</location>
        <topology evidence="1 6">Multi-pass membrane protein</topology>
    </subcellularLocation>
</comment>
<dbReference type="GO" id="GO:0005886">
    <property type="term" value="C:plasma membrane"/>
    <property type="evidence" value="ECO:0007669"/>
    <property type="project" value="UniProtKB-SubCell"/>
</dbReference>
<protein>
    <recommendedName>
        <fullName evidence="6">TVP38/TMEM64 family membrane protein</fullName>
    </recommendedName>
</protein>
<dbReference type="AlphaFoldDB" id="A0A5C6CPJ2"/>
<evidence type="ECO:0000259" key="7">
    <source>
        <dbReference type="Pfam" id="PF09335"/>
    </source>
</evidence>
<feature type="transmembrane region" description="Helical" evidence="6">
    <location>
        <begin position="76"/>
        <end position="97"/>
    </location>
</feature>
<keyword evidence="4 6" id="KW-1133">Transmembrane helix</keyword>
<feature type="domain" description="VTT" evidence="7">
    <location>
        <begin position="60"/>
        <end position="179"/>
    </location>
</feature>
<name>A0A5C6CPJ2_9BACT</name>
<evidence type="ECO:0000256" key="6">
    <source>
        <dbReference type="RuleBase" id="RU366058"/>
    </source>
</evidence>
<evidence type="ECO:0000256" key="1">
    <source>
        <dbReference type="ARBA" id="ARBA00004651"/>
    </source>
</evidence>
<gene>
    <name evidence="8" type="ORF">Pla52o_16100</name>
</gene>
<dbReference type="RefSeq" id="WP_197169074.1">
    <property type="nucleotide sequence ID" value="NZ_SJPT01000002.1"/>
</dbReference>
<keyword evidence="9" id="KW-1185">Reference proteome</keyword>
<comment type="caution">
    <text evidence="6">Lacks conserved residue(s) required for the propagation of feature annotation.</text>
</comment>
<comment type="caution">
    <text evidence="8">The sequence shown here is derived from an EMBL/GenBank/DDBJ whole genome shotgun (WGS) entry which is preliminary data.</text>
</comment>
<feature type="transmembrane region" description="Helical" evidence="6">
    <location>
        <begin position="159"/>
        <end position="175"/>
    </location>
</feature>
<keyword evidence="5 6" id="KW-0472">Membrane</keyword>
<comment type="similarity">
    <text evidence="6">Belongs to the TVP38/TMEM64 family.</text>
</comment>
<evidence type="ECO:0000256" key="3">
    <source>
        <dbReference type="ARBA" id="ARBA00022692"/>
    </source>
</evidence>
<evidence type="ECO:0000256" key="5">
    <source>
        <dbReference type="ARBA" id="ARBA00023136"/>
    </source>
</evidence>
<sequence length="358" mass="39239">MICTSTKDNAIRAAWVVIATTAWFARDPLHLVVTNAAEYHLLIRLAVYSCVYVTMAGLAIPGAVLLTILAGPLFGLGPGTIVASFASTTGATFAFMASRRYMFCKATHDRNDQNQSICPEQGNLGLGKWELLLLRLTPVMPFFAVNVLAGRSRLSIKQFWLISQAGMLPATYLLVRVGTMVPEAGQVSRTDMLAILWPLLLLGVFAWLLRLWSVRSRSAKQFKAGRVVETVVQNSIRACRLLLPVIAMVVFVPVCVTRKNNASLAAIYNPLAQRSDYERNPVIVIRGVLGSRLVDGDTGEDRLGENTTKFDCDIGNFTDNVLALLLQSPRCMQSPSNNQIAVVATEREQPSSVRTRSP</sequence>
<keyword evidence="3 6" id="KW-0812">Transmembrane</keyword>
<feature type="transmembrane region" description="Helical" evidence="6">
    <location>
        <begin position="195"/>
        <end position="213"/>
    </location>
</feature>
<reference evidence="8 9" key="1">
    <citation type="submission" date="2019-02" db="EMBL/GenBank/DDBJ databases">
        <title>Deep-cultivation of Planctomycetes and their phenomic and genomic characterization uncovers novel biology.</title>
        <authorList>
            <person name="Wiegand S."/>
            <person name="Jogler M."/>
            <person name="Boedeker C."/>
            <person name="Pinto D."/>
            <person name="Vollmers J."/>
            <person name="Rivas-Marin E."/>
            <person name="Kohn T."/>
            <person name="Peeters S.H."/>
            <person name="Heuer A."/>
            <person name="Rast P."/>
            <person name="Oberbeckmann S."/>
            <person name="Bunk B."/>
            <person name="Jeske O."/>
            <person name="Meyerdierks A."/>
            <person name="Storesund J.E."/>
            <person name="Kallscheuer N."/>
            <person name="Luecker S."/>
            <person name="Lage O.M."/>
            <person name="Pohl T."/>
            <person name="Merkel B.J."/>
            <person name="Hornburger P."/>
            <person name="Mueller R.-W."/>
            <person name="Bruemmer F."/>
            <person name="Labrenz M."/>
            <person name="Spormann A.M."/>
            <person name="Op Den Camp H."/>
            <person name="Overmann J."/>
            <person name="Amann R."/>
            <person name="Jetten M.S.M."/>
            <person name="Mascher T."/>
            <person name="Medema M.H."/>
            <person name="Devos D.P."/>
            <person name="Kaster A.-K."/>
            <person name="Ovreas L."/>
            <person name="Rohde M."/>
            <person name="Galperin M.Y."/>
            <person name="Jogler C."/>
        </authorList>
    </citation>
    <scope>NUCLEOTIDE SEQUENCE [LARGE SCALE GENOMIC DNA]</scope>
    <source>
        <strain evidence="8 9">Pla52o</strain>
    </source>
</reference>
<dbReference type="Pfam" id="PF09335">
    <property type="entry name" value="VTT_dom"/>
    <property type="match status" value="1"/>
</dbReference>
<dbReference type="Proteomes" id="UP000316304">
    <property type="component" value="Unassembled WGS sequence"/>
</dbReference>
<evidence type="ECO:0000256" key="2">
    <source>
        <dbReference type="ARBA" id="ARBA00022475"/>
    </source>
</evidence>
<dbReference type="PANTHER" id="PTHR12677">
    <property type="entry name" value="GOLGI APPARATUS MEMBRANE PROTEIN TVP38-RELATED"/>
    <property type="match status" value="1"/>
</dbReference>
<evidence type="ECO:0000256" key="4">
    <source>
        <dbReference type="ARBA" id="ARBA00022989"/>
    </source>
</evidence>
<feature type="transmembrane region" description="Helical" evidence="6">
    <location>
        <begin position="45"/>
        <end position="70"/>
    </location>
</feature>
<keyword evidence="2 6" id="KW-1003">Cell membrane</keyword>
<organism evidence="8 9">
    <name type="scientific">Novipirellula galeiformis</name>
    <dbReference type="NCBI Taxonomy" id="2528004"/>
    <lineage>
        <taxon>Bacteria</taxon>
        <taxon>Pseudomonadati</taxon>
        <taxon>Planctomycetota</taxon>
        <taxon>Planctomycetia</taxon>
        <taxon>Pirellulales</taxon>
        <taxon>Pirellulaceae</taxon>
        <taxon>Novipirellula</taxon>
    </lineage>
</organism>
<proteinExistence type="inferred from homology"/>
<dbReference type="EMBL" id="SJPT01000002">
    <property type="protein sequence ID" value="TWU25311.1"/>
    <property type="molecule type" value="Genomic_DNA"/>
</dbReference>
<accession>A0A5C6CPJ2</accession>
<dbReference type="InterPro" id="IPR032816">
    <property type="entry name" value="VTT_dom"/>
</dbReference>